<dbReference type="RefSeq" id="WP_133244277.1">
    <property type="nucleotide sequence ID" value="NZ_JACCEX010000002.1"/>
</dbReference>
<evidence type="ECO:0000313" key="1">
    <source>
        <dbReference type="EMBL" id="PVY62193.1"/>
    </source>
</evidence>
<gene>
    <name evidence="1" type="ORF">C7440_1686</name>
</gene>
<protein>
    <submittedName>
        <fullName evidence="1">Uncharacterized protein</fullName>
    </submittedName>
</protein>
<sequence>MNCKPGDMAVVVRIGECPTPVHEAVMRAVIGRIVTVVSLYDRQGAATWAIKEPFWLNIRGVGKTLVTGIDDSVLQPIRGDKAPRATESPKTLEAA</sequence>
<name>A0A2U1CMH2_9BURK</name>
<dbReference type="EMBL" id="QEKO01000002">
    <property type="protein sequence ID" value="PVY62193.1"/>
    <property type="molecule type" value="Genomic_DNA"/>
</dbReference>
<accession>A0A2U1CMH2</accession>
<dbReference type="OrthoDB" id="9011013at2"/>
<keyword evidence="2" id="KW-1185">Reference proteome</keyword>
<comment type="caution">
    <text evidence="1">The sequence shown here is derived from an EMBL/GenBank/DDBJ whole genome shotgun (WGS) entry which is preliminary data.</text>
</comment>
<dbReference type="Proteomes" id="UP000246145">
    <property type="component" value="Unassembled WGS sequence"/>
</dbReference>
<proteinExistence type="predicted"/>
<evidence type="ECO:0000313" key="2">
    <source>
        <dbReference type="Proteomes" id="UP000246145"/>
    </source>
</evidence>
<organism evidence="1 2">
    <name type="scientific">Pusillimonas noertemannii</name>
    <dbReference type="NCBI Taxonomy" id="305977"/>
    <lineage>
        <taxon>Bacteria</taxon>
        <taxon>Pseudomonadati</taxon>
        <taxon>Pseudomonadota</taxon>
        <taxon>Betaproteobacteria</taxon>
        <taxon>Burkholderiales</taxon>
        <taxon>Alcaligenaceae</taxon>
        <taxon>Pusillimonas</taxon>
    </lineage>
</organism>
<dbReference type="AlphaFoldDB" id="A0A2U1CMH2"/>
<reference evidence="1 2" key="1">
    <citation type="submission" date="2018-04" db="EMBL/GenBank/DDBJ databases">
        <title>Genomic Encyclopedia of Type Strains, Phase IV (KMG-IV): sequencing the most valuable type-strain genomes for metagenomic binning, comparative biology and taxonomic classification.</title>
        <authorList>
            <person name="Goeker M."/>
        </authorList>
    </citation>
    <scope>NUCLEOTIDE SEQUENCE [LARGE SCALE GENOMIC DNA]</scope>
    <source>
        <strain evidence="1 2">DSM 10065</strain>
    </source>
</reference>